<accession>A0A482WK98</accession>
<dbReference type="InterPro" id="IPR036179">
    <property type="entry name" value="Ig-like_dom_sf"/>
</dbReference>
<dbReference type="PANTHER" id="PTHR11640:SF136">
    <property type="entry name" value="NEPHRIN"/>
    <property type="match status" value="1"/>
</dbReference>
<dbReference type="SUPFAM" id="SSF49265">
    <property type="entry name" value="Fibronectin type III"/>
    <property type="match status" value="1"/>
</dbReference>
<dbReference type="GO" id="GO:0005886">
    <property type="term" value="C:plasma membrane"/>
    <property type="evidence" value="ECO:0007669"/>
    <property type="project" value="TreeGrafter"/>
</dbReference>
<dbReference type="GO" id="GO:0005911">
    <property type="term" value="C:cell-cell junction"/>
    <property type="evidence" value="ECO:0007669"/>
    <property type="project" value="TreeGrafter"/>
</dbReference>
<evidence type="ECO:0000256" key="1">
    <source>
        <dbReference type="ARBA" id="ARBA00004479"/>
    </source>
</evidence>
<dbReference type="SUPFAM" id="SSF48726">
    <property type="entry name" value="Immunoglobulin"/>
    <property type="match status" value="9"/>
</dbReference>
<dbReference type="InterPro" id="IPR013162">
    <property type="entry name" value="CD80_C2-set"/>
</dbReference>
<feature type="domain" description="Fibronectin type-III" evidence="10">
    <location>
        <begin position="932"/>
        <end position="1025"/>
    </location>
</feature>
<dbReference type="PROSITE" id="PS50853">
    <property type="entry name" value="FN3"/>
    <property type="match status" value="1"/>
</dbReference>
<dbReference type="GO" id="GO:0050839">
    <property type="term" value="F:cell adhesion molecule binding"/>
    <property type="evidence" value="ECO:0007669"/>
    <property type="project" value="TreeGrafter"/>
</dbReference>
<feature type="domain" description="Ig-like" evidence="9">
    <location>
        <begin position="131"/>
        <end position="240"/>
    </location>
</feature>
<dbReference type="Pfam" id="PF07679">
    <property type="entry name" value="I-set"/>
    <property type="match status" value="3"/>
</dbReference>
<comment type="caution">
    <text evidence="11">The sequence shown here is derived from an EMBL/GenBank/DDBJ whole genome shotgun (WGS) entry which is preliminary data.</text>
</comment>
<reference evidence="11 12" key="1">
    <citation type="journal article" date="2017" name="Gigascience">
        <title>Genome sequence of the small brown planthopper, Laodelphax striatellus.</title>
        <authorList>
            <person name="Zhu J."/>
            <person name="Jiang F."/>
            <person name="Wang X."/>
            <person name="Yang P."/>
            <person name="Bao Y."/>
            <person name="Zhao W."/>
            <person name="Wang W."/>
            <person name="Lu H."/>
            <person name="Wang Q."/>
            <person name="Cui N."/>
            <person name="Li J."/>
            <person name="Chen X."/>
            <person name="Luo L."/>
            <person name="Yu J."/>
            <person name="Kang L."/>
            <person name="Cui F."/>
        </authorList>
    </citation>
    <scope>NUCLEOTIDE SEQUENCE [LARGE SCALE GENOMIC DNA]</scope>
    <source>
        <strain evidence="11">Lst14</strain>
    </source>
</reference>
<keyword evidence="5" id="KW-0325">Glycoprotein</keyword>
<keyword evidence="6" id="KW-0393">Immunoglobulin domain</keyword>
<keyword evidence="12" id="KW-1185">Reference proteome</keyword>
<sequence length="1257" mass="137734">MEKMNFQGVHESVLKKHESGFDDGEAQLQYFRVSPKDEKVQEGEEITLKCEVANLAGRVQWTKDGFALGFNHIIPGYPRYSMTGDSSNGVYNLRVVNASLEDDAEFQCQVGPAKFHKAIRANARLSVISPPSSIQIVDHKPNEKIEIHENQSLQLECQVRNAKPAASIVWYRHNVELKLEKREDRIIEISVPGQKIKRYTISSKITLTPTSDDDNTDYTCAAKHEALPADLPYIATVQLSVLYPPGPPYIEGYTEGETIRRGQTVELVCKSRGGNPPAQVIWYKNDEQIHMQYRTTTKVSENIYSFTADSSDNKARYRCEASNVMSVSPLKAEVDLTVFFAPSHVTISGPTEAREGDVVPLTCVTAPSNPPAEVKWMIGGKQVKNATQRTYTAQEGGWITTSNTTAVVVPDKRALVVICHGLNMQLTENVVSTHTINVLHPPGQPIISGYKQGDPIQAGTVQKITCISTGGNPLATLTWYKNDKKIPSQTKETDRSVSAEIVILTNVTDNEAIYKCEATNPATEIPLFESVTLSVHYPPERVQIRKDPEELRSNSSATLICDASSSNPPAVMSWWREGIPVTEGVISNTSKPGLHGGTVSSIQLKLNITPDIDGIVYTCQASNKAVQRSVHDIVTMNVLYKPVFVEMTETSFTGTEGEGLIVSTQATGRPSTISYTWTKDTSPLVPGPLLHIDNAVLNFTRLNRSDAGTYTCEAVNSEGATTVTINITVQYPMIITDISNEIIVGEGEDGEFWCQVEGNPLSAENISWRRDKKPDIGSRMETFFRNSTSTMLLHAVTKDDIGPFNCVVGNGLGNHTSKSTYLVVKHKPEMDLSPNLSKAASNPGDSARLICRGSGAPKLNFTWTRESTTIPSNTPQKYKFEMKKLDPVRYESALIVRNVENSDYGRYECIARNELGFATSSVTLVLKAGPDPPTGLTVLNTTHDSMTLGWTPGFDGGLPATFRLRFRPVTSSNVNYRYEDAGNVTKHTVTGLNLGTQYVFSIMAQNKMGETKFLPDIVKGTTLSLPDELIVSAELPLLLTMGVAFTAALLLILNITLVVCFIYRKRARSSLVSSGVSEQSSSKSATIEMYAPSSYNETVTGETLSSVSEKSESYSDSNQDYTEDARKQAASTYLIEQIEYPFQYPGYEMQHQIKEAETIGLQRNTYGTLPHNGSVCDCVGGGGMGVGGMDGGPYYNVSSVPADARYVAYPPPVQFAQPPLPPPCRPVPPPDVTVLTAPPPMLSTFSYNAMETEGHLV</sequence>
<comment type="subcellular location">
    <subcellularLocation>
        <location evidence="1">Membrane</location>
        <topology evidence="1">Single-pass type I membrane protein</topology>
    </subcellularLocation>
</comment>
<keyword evidence="8" id="KW-1133">Transmembrane helix</keyword>
<dbReference type="Pfam" id="PF00041">
    <property type="entry name" value="fn3"/>
    <property type="match status" value="1"/>
</dbReference>
<dbReference type="InParanoid" id="A0A482WK98"/>
<dbReference type="Gene3D" id="2.60.40.10">
    <property type="entry name" value="Immunoglobulins"/>
    <property type="match status" value="10"/>
</dbReference>
<evidence type="ECO:0008006" key="13">
    <source>
        <dbReference type="Google" id="ProtNLM"/>
    </source>
</evidence>
<keyword evidence="3 8" id="KW-0472">Membrane</keyword>
<evidence type="ECO:0000256" key="2">
    <source>
        <dbReference type="ARBA" id="ARBA00022737"/>
    </source>
</evidence>
<dbReference type="InterPro" id="IPR007110">
    <property type="entry name" value="Ig-like_dom"/>
</dbReference>
<dbReference type="SMART" id="SM00408">
    <property type="entry name" value="IGc2"/>
    <property type="match status" value="8"/>
</dbReference>
<feature type="region of interest" description="Disordered" evidence="7">
    <location>
        <begin position="1101"/>
        <end position="1122"/>
    </location>
</feature>
<dbReference type="InterPro" id="IPR051275">
    <property type="entry name" value="Cell_adhesion_signaling"/>
</dbReference>
<dbReference type="Pfam" id="PF13927">
    <property type="entry name" value="Ig_3"/>
    <property type="match status" value="4"/>
</dbReference>
<dbReference type="InterPro" id="IPR036116">
    <property type="entry name" value="FN3_sf"/>
</dbReference>
<dbReference type="InterPro" id="IPR013783">
    <property type="entry name" value="Ig-like_fold"/>
</dbReference>
<dbReference type="PROSITE" id="PS50835">
    <property type="entry name" value="IG_LIKE"/>
    <property type="match status" value="9"/>
</dbReference>
<evidence type="ECO:0000256" key="4">
    <source>
        <dbReference type="ARBA" id="ARBA00023157"/>
    </source>
</evidence>
<evidence type="ECO:0000256" key="6">
    <source>
        <dbReference type="ARBA" id="ARBA00023319"/>
    </source>
</evidence>
<feature type="domain" description="Ig-like" evidence="9">
    <location>
        <begin position="642"/>
        <end position="728"/>
    </location>
</feature>
<evidence type="ECO:0000256" key="8">
    <source>
        <dbReference type="SAM" id="Phobius"/>
    </source>
</evidence>
<evidence type="ECO:0000313" key="12">
    <source>
        <dbReference type="Proteomes" id="UP000291343"/>
    </source>
</evidence>
<evidence type="ECO:0000256" key="3">
    <source>
        <dbReference type="ARBA" id="ARBA00023136"/>
    </source>
</evidence>
<dbReference type="STRING" id="195883.A0A482WK98"/>
<feature type="domain" description="Ig-like" evidence="9">
    <location>
        <begin position="828"/>
        <end position="925"/>
    </location>
</feature>
<organism evidence="11 12">
    <name type="scientific">Laodelphax striatellus</name>
    <name type="common">Small brown planthopper</name>
    <name type="synonym">Delphax striatella</name>
    <dbReference type="NCBI Taxonomy" id="195883"/>
    <lineage>
        <taxon>Eukaryota</taxon>
        <taxon>Metazoa</taxon>
        <taxon>Ecdysozoa</taxon>
        <taxon>Arthropoda</taxon>
        <taxon>Hexapoda</taxon>
        <taxon>Insecta</taxon>
        <taxon>Pterygota</taxon>
        <taxon>Neoptera</taxon>
        <taxon>Paraneoptera</taxon>
        <taxon>Hemiptera</taxon>
        <taxon>Auchenorrhyncha</taxon>
        <taxon>Fulgoroidea</taxon>
        <taxon>Delphacidae</taxon>
        <taxon>Criomorphinae</taxon>
        <taxon>Laodelphax</taxon>
    </lineage>
</organism>
<evidence type="ECO:0000256" key="5">
    <source>
        <dbReference type="ARBA" id="ARBA00023180"/>
    </source>
</evidence>
<proteinExistence type="predicted"/>
<dbReference type="InterPro" id="IPR003598">
    <property type="entry name" value="Ig_sub2"/>
</dbReference>
<dbReference type="Pfam" id="PF08205">
    <property type="entry name" value="C2-set_2"/>
    <property type="match status" value="2"/>
</dbReference>
<dbReference type="GO" id="GO:0009653">
    <property type="term" value="P:anatomical structure morphogenesis"/>
    <property type="evidence" value="ECO:0007669"/>
    <property type="project" value="UniProtKB-ARBA"/>
</dbReference>
<feature type="domain" description="Ig-like" evidence="9">
    <location>
        <begin position="29"/>
        <end position="126"/>
    </location>
</feature>
<dbReference type="CDD" id="cd00063">
    <property type="entry name" value="FN3"/>
    <property type="match status" value="1"/>
</dbReference>
<gene>
    <name evidence="11" type="ORF">LSTR_LSTR010438</name>
</gene>
<evidence type="ECO:0000259" key="9">
    <source>
        <dbReference type="PROSITE" id="PS50835"/>
    </source>
</evidence>
<evidence type="ECO:0000313" key="11">
    <source>
        <dbReference type="EMBL" id="RZF33955.1"/>
    </source>
</evidence>
<dbReference type="FunFam" id="2.60.40.10:FF:001273">
    <property type="entry name" value="Hibris, isoform B"/>
    <property type="match status" value="1"/>
</dbReference>
<dbReference type="Proteomes" id="UP000291343">
    <property type="component" value="Unassembled WGS sequence"/>
</dbReference>
<dbReference type="GO" id="GO:0030154">
    <property type="term" value="P:cell differentiation"/>
    <property type="evidence" value="ECO:0007669"/>
    <property type="project" value="UniProtKB-ARBA"/>
</dbReference>
<dbReference type="SMART" id="SM00060">
    <property type="entry name" value="FN3"/>
    <property type="match status" value="1"/>
</dbReference>
<dbReference type="InterPro" id="IPR003599">
    <property type="entry name" value="Ig_sub"/>
</dbReference>
<dbReference type="InterPro" id="IPR013098">
    <property type="entry name" value="Ig_I-set"/>
</dbReference>
<keyword evidence="2" id="KW-0677">Repeat</keyword>
<dbReference type="EMBL" id="QKKF02033151">
    <property type="protein sequence ID" value="RZF33955.1"/>
    <property type="molecule type" value="Genomic_DNA"/>
</dbReference>
<dbReference type="FunCoup" id="A0A482WK98">
    <property type="interactions" value="24"/>
</dbReference>
<name>A0A482WK98_LAOST</name>
<dbReference type="OrthoDB" id="10028801at2759"/>
<dbReference type="InterPro" id="IPR003961">
    <property type="entry name" value="FN3_dom"/>
</dbReference>
<feature type="transmembrane region" description="Helical" evidence="8">
    <location>
        <begin position="1037"/>
        <end position="1063"/>
    </location>
</feature>
<feature type="domain" description="Ig-like" evidence="9">
    <location>
        <begin position="539"/>
        <end position="631"/>
    </location>
</feature>
<feature type="domain" description="Ig-like" evidence="9">
    <location>
        <begin position="732"/>
        <end position="824"/>
    </location>
</feature>
<feature type="domain" description="Ig-like" evidence="9">
    <location>
        <begin position="342"/>
        <end position="437"/>
    </location>
</feature>
<feature type="domain" description="Ig-like" evidence="9">
    <location>
        <begin position="248"/>
        <end position="337"/>
    </location>
</feature>
<dbReference type="PANTHER" id="PTHR11640">
    <property type="entry name" value="NEPHRIN"/>
    <property type="match status" value="1"/>
</dbReference>
<dbReference type="FunFam" id="2.60.40.10:FF:000405">
    <property type="entry name" value="nephrin isoform X1"/>
    <property type="match status" value="2"/>
</dbReference>
<evidence type="ECO:0000259" key="10">
    <source>
        <dbReference type="PROSITE" id="PS50853"/>
    </source>
</evidence>
<feature type="domain" description="Ig-like" evidence="9">
    <location>
        <begin position="445"/>
        <end position="534"/>
    </location>
</feature>
<dbReference type="AlphaFoldDB" id="A0A482WK98"/>
<dbReference type="SMART" id="SM00409">
    <property type="entry name" value="IG"/>
    <property type="match status" value="7"/>
</dbReference>
<keyword evidence="4" id="KW-1015">Disulfide bond</keyword>
<dbReference type="GO" id="GO:0098609">
    <property type="term" value="P:cell-cell adhesion"/>
    <property type="evidence" value="ECO:0007669"/>
    <property type="project" value="TreeGrafter"/>
</dbReference>
<protein>
    <recommendedName>
        <fullName evidence="13">Nephrin</fullName>
    </recommendedName>
</protein>
<keyword evidence="8" id="KW-0812">Transmembrane</keyword>
<evidence type="ECO:0000256" key="7">
    <source>
        <dbReference type="SAM" id="MobiDB-lite"/>
    </source>
</evidence>